<gene>
    <name evidence="2" type="ORF">OQI_02210</name>
</gene>
<feature type="region of interest" description="Disordered" evidence="1">
    <location>
        <begin position="18"/>
        <end position="53"/>
    </location>
</feature>
<proteinExistence type="predicted"/>
<accession>A0ABX3YQV5</accession>
<evidence type="ECO:0008006" key="4">
    <source>
        <dbReference type="Google" id="ProtNLM"/>
    </source>
</evidence>
<name>A0ABX3YQV5_9ACTN</name>
<comment type="caution">
    <text evidence="2">The sequence shown here is derived from an EMBL/GenBank/DDBJ whole genome shotgun (WGS) entry which is preliminary data.</text>
</comment>
<dbReference type="EMBL" id="MRYD01000006">
    <property type="protein sequence ID" value="OSZ61966.1"/>
    <property type="molecule type" value="Genomic_DNA"/>
</dbReference>
<dbReference type="Proteomes" id="UP000194266">
    <property type="component" value="Unassembled WGS sequence"/>
</dbReference>
<sequence>MAVAAGLGGALLLGACGDGGGSEDEAAPTAPASPSPAPTESPSGAAPGKLEGSWLATSGGQAVALVITGDDAGLFASRGTMCSGRVGESAGKRTVRLSCGGGDRERGTGTVGSVTASTLEVTWEGSVGTETYTRAEGGKLPSGLPTAGRGAP</sequence>
<evidence type="ECO:0000256" key="1">
    <source>
        <dbReference type="SAM" id="MobiDB-lite"/>
    </source>
</evidence>
<protein>
    <recommendedName>
        <fullName evidence="4">Serine/threonine protein kinase</fullName>
    </recommendedName>
</protein>
<reference evidence="2 3" key="1">
    <citation type="submission" date="2016-12" db="EMBL/GenBank/DDBJ databases">
        <title>Genome Mining:The Detection of Biosynthetic Gene Clusters to Aid in the Expression of Curamycin A produced by Streptomyces sp. strain CZA14.</title>
        <authorList>
            <person name="Durrell K.A."/>
            <person name="Kirby B.M."/>
            <person name="Khan W."/>
            <person name="Mthethwa T."/>
            <person name="Le Roes-Hill M."/>
        </authorList>
    </citation>
    <scope>NUCLEOTIDE SEQUENCE [LARGE SCALE GENOMIC DNA]</scope>
    <source>
        <strain evidence="2 3">CZA14</strain>
    </source>
</reference>
<keyword evidence="3" id="KW-1185">Reference proteome</keyword>
<organism evidence="2 3">
    <name type="scientific">Streptomyces pharetrae CZA14</name>
    <dbReference type="NCBI Taxonomy" id="1144883"/>
    <lineage>
        <taxon>Bacteria</taxon>
        <taxon>Bacillati</taxon>
        <taxon>Actinomycetota</taxon>
        <taxon>Actinomycetes</taxon>
        <taxon>Kitasatosporales</taxon>
        <taxon>Streptomycetaceae</taxon>
        <taxon>Streptomyces</taxon>
    </lineage>
</organism>
<evidence type="ECO:0000313" key="2">
    <source>
        <dbReference type="EMBL" id="OSZ61966.1"/>
    </source>
</evidence>
<evidence type="ECO:0000313" key="3">
    <source>
        <dbReference type="Proteomes" id="UP000194266"/>
    </source>
</evidence>
<dbReference type="RefSeq" id="WP_086167643.1">
    <property type="nucleotide sequence ID" value="NZ_MRYD01000006.1"/>
</dbReference>
<feature type="region of interest" description="Disordered" evidence="1">
    <location>
        <begin position="127"/>
        <end position="152"/>
    </location>
</feature>